<name>A0A382VVG1_9ZZZZ</name>
<accession>A0A382VVG1</accession>
<proteinExistence type="predicted"/>
<feature type="non-terminal residue" evidence="1">
    <location>
        <position position="1"/>
    </location>
</feature>
<reference evidence="1" key="1">
    <citation type="submission" date="2018-05" db="EMBL/GenBank/DDBJ databases">
        <authorList>
            <person name="Lanie J.A."/>
            <person name="Ng W.-L."/>
            <person name="Kazmierczak K.M."/>
            <person name="Andrzejewski T.M."/>
            <person name="Davidsen T.M."/>
            <person name="Wayne K.J."/>
            <person name="Tettelin H."/>
            <person name="Glass J.I."/>
            <person name="Rusch D."/>
            <person name="Podicherti R."/>
            <person name="Tsui H.-C.T."/>
            <person name="Winkler M.E."/>
        </authorList>
    </citation>
    <scope>NUCLEOTIDE SEQUENCE</scope>
</reference>
<gene>
    <name evidence="1" type="ORF">METZ01_LOCUS402712</name>
</gene>
<organism evidence="1">
    <name type="scientific">marine metagenome</name>
    <dbReference type="NCBI Taxonomy" id="408172"/>
    <lineage>
        <taxon>unclassified sequences</taxon>
        <taxon>metagenomes</taxon>
        <taxon>ecological metagenomes</taxon>
    </lineage>
</organism>
<dbReference type="AlphaFoldDB" id="A0A382VVG1"/>
<sequence length="32" mass="3468">LFDANCRLRIALAVKQGKKETKAPAGAEQAIR</sequence>
<protein>
    <submittedName>
        <fullName evidence="1">Uncharacterized protein</fullName>
    </submittedName>
</protein>
<evidence type="ECO:0000313" key="1">
    <source>
        <dbReference type="EMBL" id="SVD49858.1"/>
    </source>
</evidence>
<dbReference type="EMBL" id="UINC01154522">
    <property type="protein sequence ID" value="SVD49858.1"/>
    <property type="molecule type" value="Genomic_DNA"/>
</dbReference>